<reference evidence="1" key="1">
    <citation type="journal article" date="2011" name="PLoS Biol.">
        <title>Gene gain and loss during evolution of obligate parasitism in the white rust pathogen of Arabidopsis thaliana.</title>
        <authorList>
            <person name="Kemen E."/>
            <person name="Gardiner A."/>
            <person name="Schultz-Larsen T."/>
            <person name="Kemen A.C."/>
            <person name="Balmuth A.L."/>
            <person name="Robert-Seilaniantz A."/>
            <person name="Bailey K."/>
            <person name="Holub E."/>
            <person name="Studholme D.J."/>
            <person name="Maclean D."/>
            <person name="Jones J.D."/>
        </authorList>
    </citation>
    <scope>NUCLEOTIDE SEQUENCE</scope>
</reference>
<protein>
    <submittedName>
        <fullName evidence="1">AlNc14C68G4757 protein</fullName>
    </submittedName>
</protein>
<reference evidence="1" key="2">
    <citation type="submission" date="2011-02" db="EMBL/GenBank/DDBJ databases">
        <authorList>
            <person name="MacLean D."/>
        </authorList>
    </citation>
    <scope>NUCLEOTIDE SEQUENCE</scope>
</reference>
<name>F0WDN7_9STRA</name>
<accession>F0WDN7</accession>
<dbReference type="EMBL" id="FR824113">
    <property type="protein sequence ID" value="CCA19313.1"/>
    <property type="molecule type" value="Genomic_DNA"/>
</dbReference>
<sequence>MKRHRFSLRVKTHSKQTAPDDALKQAAGFANEVARRVDVDGINTIYSTADETDVFFELLPHTTITKTGSNPVWVICSKKVKGWITAMGLGDSRGLKYPLFLLVKTAPSKIVAVDAESKRVKHGFGRRL</sequence>
<proteinExistence type="predicted"/>
<dbReference type="HOGENOM" id="CLU_031434_4_2_1"/>
<organism evidence="1">
    <name type="scientific">Albugo laibachii Nc14</name>
    <dbReference type="NCBI Taxonomy" id="890382"/>
    <lineage>
        <taxon>Eukaryota</taxon>
        <taxon>Sar</taxon>
        <taxon>Stramenopiles</taxon>
        <taxon>Oomycota</taxon>
        <taxon>Peronosporomycetes</taxon>
        <taxon>Albuginales</taxon>
        <taxon>Albuginaceae</taxon>
        <taxon>Albugo</taxon>
    </lineage>
</organism>
<dbReference type="AlphaFoldDB" id="F0WDN7"/>
<evidence type="ECO:0000313" key="1">
    <source>
        <dbReference type="EMBL" id="CCA19313.1"/>
    </source>
</evidence>
<gene>
    <name evidence="1" type="primary">AlNc14C68G4757</name>
    <name evidence="1" type="ORF">ALNC14_054560</name>
</gene>